<keyword evidence="4" id="KW-0472">Membrane</keyword>
<feature type="chain" id="PRO_5018659643" description="Translocation and assembly module TamB C-terminal domain-containing protein" evidence="5">
    <location>
        <begin position="26"/>
        <end position="1448"/>
    </location>
</feature>
<organism evidence="7 8">
    <name type="scientific">Devosia equisanguinis</name>
    <dbReference type="NCBI Taxonomy" id="2490941"/>
    <lineage>
        <taxon>Bacteria</taxon>
        <taxon>Pseudomonadati</taxon>
        <taxon>Pseudomonadota</taxon>
        <taxon>Alphaproteobacteria</taxon>
        <taxon>Hyphomicrobiales</taxon>
        <taxon>Devosiaceae</taxon>
        <taxon>Devosia</taxon>
    </lineage>
</organism>
<comment type="subcellular location">
    <subcellularLocation>
        <location evidence="1">Membrane</location>
        <topology evidence="1">Single-pass membrane protein</topology>
    </subcellularLocation>
</comment>
<dbReference type="GO" id="GO:0005886">
    <property type="term" value="C:plasma membrane"/>
    <property type="evidence" value="ECO:0007669"/>
    <property type="project" value="InterPro"/>
</dbReference>
<keyword evidence="8" id="KW-1185">Reference proteome</keyword>
<reference evidence="7 8" key="1">
    <citation type="submission" date="2018-12" db="EMBL/GenBank/DDBJ databases">
        <authorList>
            <person name="Criscuolo A."/>
        </authorList>
    </citation>
    <scope>NUCLEOTIDE SEQUENCE [LARGE SCALE GENOMIC DNA]</scope>
    <source>
        <strain evidence="7">ACIP1116281</strain>
    </source>
</reference>
<dbReference type="OrthoDB" id="7784409at2"/>
<dbReference type="Pfam" id="PF04357">
    <property type="entry name" value="TamB"/>
    <property type="match status" value="1"/>
</dbReference>
<evidence type="ECO:0000256" key="5">
    <source>
        <dbReference type="SAM" id="SignalP"/>
    </source>
</evidence>
<sequence>MMKLFKNRRRTIMAAVLLTPFLAVPAVLVAQDVLTMSDDEQKDWLTSFVQDRLSTPERQIRLSNIDGALGSDVSVRQITIADEQGVWLRVNNARLNWNQAALFTGKLDVRTLAADSIEYLRNAVPAENTVDLPAPEAGGLEIPDFPVAIQLGELSVPKVTFGESVFGLGSEISLTGALSLEGGNLDTTLDIVRLDGPGGTLGLKVDYKRADNVIDLSLDLNEPANGVLANLLSIEGRPAMQLTLQGQGPVADLTAQMQLLADGQSALSGTATIAQQAEGFAIAANLGGPLSTLVAEPYRAFFGADTRLTAQALLRSAGGVELSNLTLNGGQLALTASATTTADNFLSRLVIDAAIADPAGGVVTLPVAGNATKVNKAQFKVDFGTAGSEDWTAELGVDGFSTDDIRAERLALAVNGVASNLSDPTRRMVTFNGDGTLSGVTGDAGLEAALGDSVGLGIAGLWNAGQPIQLAELRVVGEALVATLSGTIDGTDFDGRIGVETGNIGAFSGLAGRELTGALSLVADGKLMPVSGGFDLRFDGTGTNLSIDDATADALLAGTVDIGGRLARTDAGIVAEGFSISNPQVRFNADGTYASDTADFTIALDLSDLGLVSDDASGALAVRGSARSAAADQPLVLLLDGQVPSGTLAGRALRNAQVTLAANLLNGRLRGDVTGSAELDGHRATLITHLESDEATQALSDIGFEIAGTRISGGIIRSVETGLLDGRLDVVAPDVSLAAALLLADASGAVNAAVEFKPDNGQQGLGVTANASNFRFNDIAVGRADISAGIADLFGVPVVDGSASATTVRAAGVVINTLDARANQSGDTTNFDAQAALATGTSIEVAGALSPIADGYRLALDRANLVQGSLSARLTNPSALVVRGYSVALDAIRFDVGSGSVTATGTAGTALDMVVDIANLPLSIANAVAPDLGLAGTLNGRATVSGTASDPQVRFQAQASGVGAAAIASFGITPISVSANGTYAGQAVVLDALTANGAGGLAVTGSGRVPLEGSGLALNLEGLAPLALANQFVADRGGQLSGTANINARVSGSLDNPVFAGTVSTAGAGYVDPELNLRLTDINGRVQLTGTSATVESLSANLSTGGSVSASGTVGLTGAFPANLNVTINSARYSDGDLFVATVSGGLALTGNLTGTPLLAGNVLIENANITVPEGFGGGAALIDVTHIRTPAPVAQTLQRARIDAGGAPVPQTRSPGLLLDINVSAPNQIFIRGRGLDAEVGGSVRLTGPISNIQPVGAFALNRGRLSILGQRITFEQGNVTLVGDLDPQLNFVATTDSNDITVIVTVTGRVSALEINFSSNPSLPQDEVLARLLFKRSMGELSPLQLAQLAAAAAELVGGGSGGGLLNDIRGAAGLADLDVVTDAKGNVGVQAGTYLQDNVYLGVTAGANGQSKVTINLDVTDNLTVKGAAGQDGNSSVGVFYEQDY</sequence>
<keyword evidence="2" id="KW-0812">Transmembrane</keyword>
<protein>
    <recommendedName>
        <fullName evidence="6">Translocation and assembly module TamB C-terminal domain-containing protein</fullName>
    </recommendedName>
</protein>
<evidence type="ECO:0000259" key="6">
    <source>
        <dbReference type="Pfam" id="PF04357"/>
    </source>
</evidence>
<feature type="domain" description="Translocation and assembly module TamB C-terminal" evidence="6">
    <location>
        <begin position="1097"/>
        <end position="1448"/>
    </location>
</feature>
<evidence type="ECO:0000256" key="1">
    <source>
        <dbReference type="ARBA" id="ARBA00004167"/>
    </source>
</evidence>
<dbReference type="Proteomes" id="UP000268844">
    <property type="component" value="Unassembled WGS sequence"/>
</dbReference>
<gene>
    <name evidence="7" type="ORF">DEVEQU_02661</name>
</gene>
<dbReference type="EMBL" id="UZWD01000033">
    <property type="protein sequence ID" value="VDS05519.1"/>
    <property type="molecule type" value="Genomic_DNA"/>
</dbReference>
<evidence type="ECO:0000256" key="4">
    <source>
        <dbReference type="ARBA" id="ARBA00023136"/>
    </source>
</evidence>
<evidence type="ECO:0000313" key="8">
    <source>
        <dbReference type="Proteomes" id="UP000268844"/>
    </source>
</evidence>
<keyword evidence="5" id="KW-0732">Signal</keyword>
<dbReference type="GO" id="GO:0009306">
    <property type="term" value="P:protein secretion"/>
    <property type="evidence" value="ECO:0007669"/>
    <property type="project" value="InterPro"/>
</dbReference>
<name>A0A3S4D6E3_9HYPH</name>
<dbReference type="RefSeq" id="WP_126151060.1">
    <property type="nucleotide sequence ID" value="NZ_JBHTMH010000002.1"/>
</dbReference>
<proteinExistence type="predicted"/>
<keyword evidence="3" id="KW-1133">Transmembrane helix</keyword>
<evidence type="ECO:0000313" key="7">
    <source>
        <dbReference type="EMBL" id="VDS05519.1"/>
    </source>
</evidence>
<evidence type="ECO:0000256" key="3">
    <source>
        <dbReference type="ARBA" id="ARBA00022989"/>
    </source>
</evidence>
<dbReference type="InterPro" id="IPR007452">
    <property type="entry name" value="TamB_C"/>
</dbReference>
<evidence type="ECO:0000256" key="2">
    <source>
        <dbReference type="ARBA" id="ARBA00022692"/>
    </source>
</evidence>
<accession>A0A3S4D6E3</accession>
<feature type="signal peptide" evidence="5">
    <location>
        <begin position="1"/>
        <end position="25"/>
    </location>
</feature>